<sequence length="115" mass="12783">MAEDDNAETLEEQNAKKAAKHDSVGVADLEKVTDYVEEAEIGAQNIGDAIKLVNARGTKDATEKQLKESELSRVKINKEDVDLIMNELEVSRTVAERALREHKGNLYETLITLTD</sequence>
<dbReference type="Gene3D" id="1.10.8.10">
    <property type="entry name" value="DNA helicase RuvA subunit, C-terminal domain"/>
    <property type="match status" value="1"/>
</dbReference>
<feature type="domain" description="Nascent polypeptide-associated complex subunit alpha-like UBA" evidence="2">
    <location>
        <begin position="74"/>
        <end position="114"/>
    </location>
</feature>
<evidence type="ECO:0000313" key="3">
    <source>
        <dbReference type="EMBL" id="ESN96133.1"/>
    </source>
</evidence>
<dbReference type="RefSeq" id="XP_009025163.1">
    <property type="nucleotide sequence ID" value="XM_009026915.1"/>
</dbReference>
<dbReference type="Proteomes" id="UP000015101">
    <property type="component" value="Unassembled WGS sequence"/>
</dbReference>
<feature type="compositionally biased region" description="Acidic residues" evidence="1">
    <location>
        <begin position="1"/>
        <end position="11"/>
    </location>
</feature>
<dbReference type="Pfam" id="PF19026">
    <property type="entry name" value="UBA_HYPK"/>
    <property type="match status" value="1"/>
</dbReference>
<gene>
    <name evidence="4" type="primary">20214128</name>
    <name evidence="3" type="ORF">HELRODRAFT_67931</name>
</gene>
<reference evidence="4" key="3">
    <citation type="submission" date="2015-06" db="UniProtKB">
        <authorList>
            <consortium name="EnsemblMetazoa"/>
        </authorList>
    </citation>
    <scope>IDENTIFICATION</scope>
</reference>
<dbReference type="AlphaFoldDB" id="T1FZ80"/>
<proteinExistence type="predicted"/>
<dbReference type="eggNOG" id="KOG3450">
    <property type="taxonomic scope" value="Eukaryota"/>
</dbReference>
<dbReference type="PANTHER" id="PTHR31184:SF2">
    <property type="entry name" value="HUNTINGTIN-INTERACTING PROTEIN K"/>
    <property type="match status" value="1"/>
</dbReference>
<dbReference type="EMBL" id="KB097495">
    <property type="protein sequence ID" value="ESN96133.1"/>
    <property type="molecule type" value="Genomic_DNA"/>
</dbReference>
<dbReference type="EMBL" id="AMQM01001321">
    <property type="status" value="NOT_ANNOTATED_CDS"/>
    <property type="molecule type" value="Genomic_DNA"/>
</dbReference>
<reference evidence="3 5" key="2">
    <citation type="journal article" date="2013" name="Nature">
        <title>Insights into bilaterian evolution from three spiralian genomes.</title>
        <authorList>
            <person name="Simakov O."/>
            <person name="Marletaz F."/>
            <person name="Cho S.J."/>
            <person name="Edsinger-Gonzales E."/>
            <person name="Havlak P."/>
            <person name="Hellsten U."/>
            <person name="Kuo D.H."/>
            <person name="Larsson T."/>
            <person name="Lv J."/>
            <person name="Arendt D."/>
            <person name="Savage R."/>
            <person name="Osoegawa K."/>
            <person name="de Jong P."/>
            <person name="Grimwood J."/>
            <person name="Chapman J.A."/>
            <person name="Shapiro H."/>
            <person name="Aerts A."/>
            <person name="Otillar R.P."/>
            <person name="Terry A.Y."/>
            <person name="Boore J.L."/>
            <person name="Grigoriev I.V."/>
            <person name="Lindberg D.R."/>
            <person name="Seaver E.C."/>
            <person name="Weisblat D.A."/>
            <person name="Putnam N.H."/>
            <person name="Rokhsar D.S."/>
        </authorList>
    </citation>
    <scope>NUCLEOTIDE SEQUENCE</scope>
</reference>
<dbReference type="GO" id="GO:0050821">
    <property type="term" value="P:protein stabilization"/>
    <property type="evidence" value="ECO:0000318"/>
    <property type="project" value="GO_Central"/>
</dbReference>
<organism evidence="4 5">
    <name type="scientific">Helobdella robusta</name>
    <name type="common">Californian leech</name>
    <dbReference type="NCBI Taxonomy" id="6412"/>
    <lineage>
        <taxon>Eukaryota</taxon>
        <taxon>Metazoa</taxon>
        <taxon>Spiralia</taxon>
        <taxon>Lophotrochozoa</taxon>
        <taxon>Annelida</taxon>
        <taxon>Clitellata</taxon>
        <taxon>Hirudinea</taxon>
        <taxon>Rhynchobdellida</taxon>
        <taxon>Glossiphoniidae</taxon>
        <taxon>Helobdella</taxon>
    </lineage>
</organism>
<dbReference type="InterPro" id="IPR038922">
    <property type="entry name" value="HYPK_UBA"/>
</dbReference>
<dbReference type="CDD" id="cd14361">
    <property type="entry name" value="UBA_HYPK"/>
    <property type="match status" value="1"/>
</dbReference>
<dbReference type="OrthoDB" id="285219at2759"/>
<dbReference type="GeneID" id="20214128"/>
<evidence type="ECO:0000259" key="2">
    <source>
        <dbReference type="Pfam" id="PF19026"/>
    </source>
</evidence>
<dbReference type="OMA" id="IIGDRRN"/>
<dbReference type="EnsemblMetazoa" id="HelroT67931">
    <property type="protein sequence ID" value="HelroP67931"/>
    <property type="gene ID" value="HelroG67931"/>
</dbReference>
<dbReference type="FunCoup" id="T1FZ80">
    <property type="interactions" value="487"/>
</dbReference>
<evidence type="ECO:0000313" key="4">
    <source>
        <dbReference type="EnsemblMetazoa" id="HelroP67931"/>
    </source>
</evidence>
<dbReference type="PANTHER" id="PTHR31184">
    <property type="entry name" value="HUNTINGTIN-INTERACTING PROTEIN K FAMILY MEMBER"/>
    <property type="match status" value="1"/>
</dbReference>
<dbReference type="GO" id="GO:0043066">
    <property type="term" value="P:negative regulation of apoptotic process"/>
    <property type="evidence" value="ECO:0000318"/>
    <property type="project" value="GO_Central"/>
</dbReference>
<dbReference type="InterPro" id="IPR052617">
    <property type="entry name" value="Huntingtin-int_K"/>
</dbReference>
<dbReference type="STRING" id="6412.T1FZ80"/>
<dbReference type="InterPro" id="IPR044034">
    <property type="entry name" value="NAC-like_UBA"/>
</dbReference>
<dbReference type="InParanoid" id="T1FZ80"/>
<accession>T1FZ80</accession>
<name>T1FZ80_HELRO</name>
<dbReference type="KEGG" id="hro:HELRODRAFT_67931"/>
<feature type="region of interest" description="Disordered" evidence="1">
    <location>
        <begin position="1"/>
        <end position="23"/>
    </location>
</feature>
<protein>
    <recommendedName>
        <fullName evidence="2">Nascent polypeptide-associated complex subunit alpha-like UBA domain-containing protein</fullName>
    </recommendedName>
</protein>
<evidence type="ECO:0000313" key="5">
    <source>
        <dbReference type="Proteomes" id="UP000015101"/>
    </source>
</evidence>
<keyword evidence="5" id="KW-1185">Reference proteome</keyword>
<reference evidence="5" key="1">
    <citation type="submission" date="2012-12" db="EMBL/GenBank/DDBJ databases">
        <authorList>
            <person name="Hellsten U."/>
            <person name="Grimwood J."/>
            <person name="Chapman J.A."/>
            <person name="Shapiro H."/>
            <person name="Aerts A."/>
            <person name="Otillar R.P."/>
            <person name="Terry A.Y."/>
            <person name="Boore J.L."/>
            <person name="Simakov O."/>
            <person name="Marletaz F."/>
            <person name="Cho S.-J."/>
            <person name="Edsinger-Gonzales E."/>
            <person name="Havlak P."/>
            <person name="Kuo D.-H."/>
            <person name="Larsson T."/>
            <person name="Lv J."/>
            <person name="Arendt D."/>
            <person name="Savage R."/>
            <person name="Osoegawa K."/>
            <person name="de Jong P."/>
            <person name="Lindberg D.R."/>
            <person name="Seaver E.C."/>
            <person name="Weisblat D.A."/>
            <person name="Putnam N.H."/>
            <person name="Grigoriev I.V."/>
            <person name="Rokhsar D.S."/>
        </authorList>
    </citation>
    <scope>NUCLEOTIDE SEQUENCE</scope>
</reference>
<evidence type="ECO:0000256" key="1">
    <source>
        <dbReference type="SAM" id="MobiDB-lite"/>
    </source>
</evidence>
<dbReference type="HOGENOM" id="CLU_128817_1_0_1"/>
<dbReference type="CTD" id="20214128"/>